<dbReference type="Pfam" id="PF02786">
    <property type="entry name" value="CPSase_L_D2"/>
    <property type="match status" value="1"/>
</dbReference>
<dbReference type="AlphaFoldDB" id="A0A163SJB4"/>
<dbReference type="InterPro" id="IPR005479">
    <property type="entry name" value="CPAse_ATP-bd"/>
</dbReference>
<evidence type="ECO:0000256" key="5">
    <source>
        <dbReference type="ARBA" id="ARBA00022840"/>
    </source>
</evidence>
<dbReference type="InterPro" id="IPR011764">
    <property type="entry name" value="Biotin_carboxylation_dom"/>
</dbReference>
<dbReference type="FunFam" id="3.40.50.20:FF:000010">
    <property type="entry name" value="Propionyl-CoA carboxylase subunit alpha"/>
    <property type="match status" value="1"/>
</dbReference>
<dbReference type="Pfam" id="PF00364">
    <property type="entry name" value="Biotin_lipoyl"/>
    <property type="match status" value="1"/>
</dbReference>
<dbReference type="SUPFAM" id="SSF51246">
    <property type="entry name" value="Rudiment single hybrid motif"/>
    <property type="match status" value="1"/>
</dbReference>
<dbReference type="GO" id="GO:0005524">
    <property type="term" value="F:ATP binding"/>
    <property type="evidence" value="ECO:0007669"/>
    <property type="project" value="UniProtKB-UniRule"/>
</dbReference>
<dbReference type="SUPFAM" id="SSF52440">
    <property type="entry name" value="PreATP-grasp domain"/>
    <property type="match status" value="1"/>
</dbReference>
<evidence type="ECO:0000256" key="4">
    <source>
        <dbReference type="ARBA" id="ARBA00022741"/>
    </source>
</evidence>
<dbReference type="InterPro" id="IPR016185">
    <property type="entry name" value="PreATP-grasp_dom_sf"/>
</dbReference>
<dbReference type="GO" id="GO:0046872">
    <property type="term" value="F:metal ion binding"/>
    <property type="evidence" value="ECO:0007669"/>
    <property type="project" value="InterPro"/>
</dbReference>
<dbReference type="PANTHER" id="PTHR18866:SF33">
    <property type="entry name" value="METHYLCROTONOYL-COA CARBOXYLASE SUBUNIT ALPHA, MITOCHONDRIAL-RELATED"/>
    <property type="match status" value="1"/>
</dbReference>
<dbReference type="PROSITE" id="PS50968">
    <property type="entry name" value="BIOTINYL_LIPOYL"/>
    <property type="match status" value="1"/>
</dbReference>
<dbReference type="InterPro" id="IPR011053">
    <property type="entry name" value="Single_hybrid_motif"/>
</dbReference>
<dbReference type="InterPro" id="IPR050856">
    <property type="entry name" value="Biotin_carboxylase_complex"/>
</dbReference>
<dbReference type="Pfam" id="PF02785">
    <property type="entry name" value="Biotin_carb_C"/>
    <property type="match status" value="1"/>
</dbReference>
<dbReference type="PROSITE" id="PS00867">
    <property type="entry name" value="CPSASE_2"/>
    <property type="match status" value="1"/>
</dbReference>
<evidence type="ECO:0000256" key="8">
    <source>
        <dbReference type="PROSITE-ProRule" id="PRU00409"/>
    </source>
</evidence>
<dbReference type="GO" id="GO:0004075">
    <property type="term" value="F:biotin carboxylase activity"/>
    <property type="evidence" value="ECO:0007669"/>
    <property type="project" value="UniProtKB-EC"/>
</dbReference>
<comment type="cofactor">
    <cofactor evidence="1">
        <name>biotin</name>
        <dbReference type="ChEBI" id="CHEBI:57586"/>
    </cofactor>
</comment>
<evidence type="ECO:0000259" key="11">
    <source>
        <dbReference type="PROSITE" id="PS50975"/>
    </source>
</evidence>
<dbReference type="FunFam" id="3.30.470.20:FF:000028">
    <property type="entry name" value="Methylcrotonoyl-CoA carboxylase subunit alpha, mitochondrial"/>
    <property type="match status" value="1"/>
</dbReference>
<evidence type="ECO:0000313" key="14">
    <source>
        <dbReference type="Proteomes" id="UP000076447"/>
    </source>
</evidence>
<proteinExistence type="predicted"/>
<dbReference type="Gene3D" id="2.40.50.100">
    <property type="match status" value="1"/>
</dbReference>
<evidence type="ECO:0000259" key="10">
    <source>
        <dbReference type="PROSITE" id="PS50968"/>
    </source>
</evidence>
<evidence type="ECO:0000256" key="9">
    <source>
        <dbReference type="SAM" id="MobiDB-lite"/>
    </source>
</evidence>
<dbReference type="Gene3D" id="3.30.470.20">
    <property type="entry name" value="ATP-grasp fold, B domain"/>
    <property type="match status" value="1"/>
</dbReference>
<keyword evidence="3" id="KW-0436">Ligase</keyword>
<reference evidence="13 14" key="1">
    <citation type="submission" date="2016-01" db="EMBL/GenBank/DDBJ databases">
        <title>Genome sequence of Oerskovia enterophila VJag, an agar and cellulose degrading bacterium.</title>
        <authorList>
            <person name="Poehlein A."/>
            <person name="Jag V."/>
            <person name="Bengelsdorf F."/>
            <person name="Duerre P."/>
            <person name="Daniel R."/>
        </authorList>
    </citation>
    <scope>NUCLEOTIDE SEQUENCE [LARGE SCALE GENOMIC DNA]</scope>
    <source>
        <strain evidence="13 14">VJag</strain>
    </source>
</reference>
<feature type="domain" description="ATP-grasp" evidence="11">
    <location>
        <begin position="150"/>
        <end position="355"/>
    </location>
</feature>
<keyword evidence="6" id="KW-0092">Biotin</keyword>
<dbReference type="CDD" id="cd06850">
    <property type="entry name" value="biotinyl_domain"/>
    <property type="match status" value="1"/>
</dbReference>
<feature type="region of interest" description="Disordered" evidence="9">
    <location>
        <begin position="727"/>
        <end position="770"/>
    </location>
</feature>
<dbReference type="PANTHER" id="PTHR18866">
    <property type="entry name" value="CARBOXYLASE:PYRUVATE/ACETYL-COA/PROPIONYL-COA CARBOXYLASE"/>
    <property type="match status" value="1"/>
</dbReference>
<comment type="pathway">
    <text evidence="7">Amino-acid degradation; L-leucine degradation.</text>
</comment>
<dbReference type="InterPro" id="IPR005481">
    <property type="entry name" value="BC-like_N"/>
</dbReference>
<dbReference type="EMBL" id="LRIE01000050">
    <property type="protein sequence ID" value="KZM36482.1"/>
    <property type="molecule type" value="Genomic_DNA"/>
</dbReference>
<dbReference type="STRING" id="43678.OJAG_08030"/>
<dbReference type="PATRIC" id="fig|43678.3.peg.841"/>
<accession>A0A163SJB4</accession>
<evidence type="ECO:0000256" key="3">
    <source>
        <dbReference type="ARBA" id="ARBA00022598"/>
    </source>
</evidence>
<dbReference type="InterPro" id="IPR011761">
    <property type="entry name" value="ATP-grasp"/>
</dbReference>
<dbReference type="SMART" id="SM00878">
    <property type="entry name" value="Biotin_carb_C"/>
    <property type="match status" value="1"/>
</dbReference>
<dbReference type="SUPFAM" id="SSF56059">
    <property type="entry name" value="Glutathione synthetase ATP-binding domain-like"/>
    <property type="match status" value="1"/>
</dbReference>
<organism evidence="13 14">
    <name type="scientific">Oerskovia enterophila</name>
    <dbReference type="NCBI Taxonomy" id="43678"/>
    <lineage>
        <taxon>Bacteria</taxon>
        <taxon>Bacillati</taxon>
        <taxon>Actinomycetota</taxon>
        <taxon>Actinomycetes</taxon>
        <taxon>Micrococcales</taxon>
        <taxon>Cellulomonadaceae</taxon>
        <taxon>Oerskovia</taxon>
    </lineage>
</organism>
<dbReference type="Pfam" id="PF00289">
    <property type="entry name" value="Biotin_carb_N"/>
    <property type="match status" value="1"/>
</dbReference>
<dbReference type="InterPro" id="IPR000089">
    <property type="entry name" value="Biotin_lipoyl"/>
</dbReference>
<dbReference type="EC" id="6.3.4.14" evidence="2"/>
<evidence type="ECO:0000259" key="12">
    <source>
        <dbReference type="PROSITE" id="PS50979"/>
    </source>
</evidence>
<feature type="domain" description="Biotin carboxylation" evidence="12">
    <location>
        <begin position="31"/>
        <end position="484"/>
    </location>
</feature>
<feature type="region of interest" description="Disordered" evidence="9">
    <location>
        <begin position="1"/>
        <end position="31"/>
    </location>
</feature>
<dbReference type="PROSITE" id="PS50975">
    <property type="entry name" value="ATP_GRASP"/>
    <property type="match status" value="1"/>
</dbReference>
<feature type="compositionally biased region" description="Low complexity" evidence="9">
    <location>
        <begin position="730"/>
        <end position="748"/>
    </location>
</feature>
<evidence type="ECO:0000256" key="1">
    <source>
        <dbReference type="ARBA" id="ARBA00001953"/>
    </source>
</evidence>
<evidence type="ECO:0000256" key="6">
    <source>
        <dbReference type="ARBA" id="ARBA00023267"/>
    </source>
</evidence>
<dbReference type="SUPFAM" id="SSF51230">
    <property type="entry name" value="Single hybrid motif"/>
    <property type="match status" value="1"/>
</dbReference>
<evidence type="ECO:0000256" key="2">
    <source>
        <dbReference type="ARBA" id="ARBA00013263"/>
    </source>
</evidence>
<protein>
    <recommendedName>
        <fullName evidence="2">biotin carboxylase</fullName>
        <ecNumber evidence="2">6.3.4.14</ecNumber>
    </recommendedName>
</protein>
<dbReference type="InterPro" id="IPR011054">
    <property type="entry name" value="Rudment_hybrid_motif"/>
</dbReference>
<dbReference type="PROSITE" id="PS50979">
    <property type="entry name" value="BC"/>
    <property type="match status" value="1"/>
</dbReference>
<evidence type="ECO:0000313" key="13">
    <source>
        <dbReference type="EMBL" id="KZM36482.1"/>
    </source>
</evidence>
<keyword evidence="4 8" id="KW-0547">Nucleotide-binding</keyword>
<dbReference type="PROSITE" id="PS00866">
    <property type="entry name" value="CPSASE_1"/>
    <property type="match status" value="1"/>
</dbReference>
<dbReference type="InterPro" id="IPR005482">
    <property type="entry name" value="Biotin_COase_C"/>
</dbReference>
<feature type="compositionally biased region" description="Polar residues" evidence="9">
    <location>
        <begin position="1"/>
        <end position="12"/>
    </location>
</feature>
<comment type="caution">
    <text evidence="13">The sequence shown here is derived from an EMBL/GenBank/DDBJ whole genome shotgun (WGS) entry which is preliminary data.</text>
</comment>
<dbReference type="Proteomes" id="UP000076447">
    <property type="component" value="Unassembled WGS sequence"/>
</dbReference>
<gene>
    <name evidence="13" type="primary">accA1_2</name>
    <name evidence="13" type="ORF">OJAG_08030</name>
</gene>
<evidence type="ECO:0000256" key="7">
    <source>
        <dbReference type="ARBA" id="ARBA00046317"/>
    </source>
</evidence>
<name>A0A163SJB4_9CELL</name>
<feature type="domain" description="Lipoyl-binding" evidence="10">
    <location>
        <begin position="652"/>
        <end position="726"/>
    </location>
</feature>
<keyword evidence="5 8" id="KW-0067">ATP-binding</keyword>
<sequence>MLPQHTTDQLSEASRGMPRPSSDNSSAGRRPFGTVLVANRGEIACRIIATLRRLGIRSVAVHSDADAGARHVSLADVAVRIGPAPAAESYLSVPAIIDAARATGADAVHPGYGFLSENPELARACADAGIVFVGPSVAALEAMADKITAKEIVAARGVPVVPGSTGRDPVTGRALDDEALARAARDVGFPLLVKPSAGGGGKGMQVVTSADDLPAALTSARRVATRSFGDGTLLVERLVARPRHIEVQVLADSRGAVVHLGERECSLQRRHQKVVEEAPSPLLDAATRARIGAAACEVARSVDYEGAGTVEFLVPADDPTTFFFIEMNTRLQVEHPVTEMVTGLDLVEAQLRVAAGEALGFAQEDVVLRGHAIEARVYAESPARGFLPATGEVLALTEPDGEGWRLDSSLTEGLRVGGDYDPLLAKAVAHGADRAQALDRLDRLLAETLVLGVDTNIGFLRALLGDPDVRSGDLDTGLIERFVAAGGVPPGTATEDDLVAVALFSLGARAPGSRGATPHATGPWGSDDGWRLNAAPRPRRVTLVDTAPGTTTPTRAPREVTVTGDASDAVVHVDGDPRPGSARRAALTPVAGSAHAWRYVVDGVGETVDLAADPTDASVWLAREGRVVQVAVPTRAELLALRAAARGAYADGADVLTSPDVRAGMPGTVVTVAVADGETVAAGAVLVTVEAMKMEHALRAPHAGVVRLTIRPGDLVRRDEVVARVDQVPDDVSPAPADGPAPAVVTPPSHVPTQAGTPAVPVPSHTPGAP</sequence>